<reference evidence="3 4" key="1">
    <citation type="journal article" date="2014" name="Agronomy (Basel)">
        <title>A Draft Genome Sequence for Ensete ventricosum, the Drought-Tolerant Tree Against Hunger.</title>
        <authorList>
            <person name="Harrison J."/>
            <person name="Moore K.A."/>
            <person name="Paszkiewicz K."/>
            <person name="Jones T."/>
            <person name="Grant M."/>
            <person name="Ambacheew D."/>
            <person name="Muzemil S."/>
            <person name="Studholme D.J."/>
        </authorList>
    </citation>
    <scope>NUCLEOTIDE SEQUENCE [LARGE SCALE GENOMIC DNA]</scope>
</reference>
<feature type="domain" description="VQ" evidence="2">
    <location>
        <begin position="10"/>
        <end position="35"/>
    </location>
</feature>
<dbReference type="PANTHER" id="PTHR34777:SF1">
    <property type="entry name" value="VQ MOTIF-CONTAINING PROTEIN 10"/>
    <property type="match status" value="1"/>
</dbReference>
<proteinExistence type="predicted"/>
<evidence type="ECO:0000259" key="2">
    <source>
        <dbReference type="Pfam" id="PF05678"/>
    </source>
</evidence>
<dbReference type="PANTHER" id="PTHR34777">
    <property type="entry name" value="VQ MOTIF-CONTAINING PROTEIN 10"/>
    <property type="match status" value="1"/>
</dbReference>
<dbReference type="InterPro" id="IPR039608">
    <property type="entry name" value="VQ_1/10"/>
</dbReference>
<dbReference type="Proteomes" id="UP000287651">
    <property type="component" value="Unassembled WGS sequence"/>
</dbReference>
<protein>
    <recommendedName>
        <fullName evidence="2">VQ domain-containing protein</fullName>
    </recommendedName>
</protein>
<feature type="compositionally biased region" description="Polar residues" evidence="1">
    <location>
        <begin position="43"/>
        <end position="54"/>
    </location>
</feature>
<dbReference type="AlphaFoldDB" id="A0A427ALR0"/>
<name>A0A427ALR0_ENSVE</name>
<organism evidence="3 4">
    <name type="scientific">Ensete ventricosum</name>
    <name type="common">Abyssinian banana</name>
    <name type="synonym">Musa ensete</name>
    <dbReference type="NCBI Taxonomy" id="4639"/>
    <lineage>
        <taxon>Eukaryota</taxon>
        <taxon>Viridiplantae</taxon>
        <taxon>Streptophyta</taxon>
        <taxon>Embryophyta</taxon>
        <taxon>Tracheophyta</taxon>
        <taxon>Spermatophyta</taxon>
        <taxon>Magnoliopsida</taxon>
        <taxon>Liliopsida</taxon>
        <taxon>Zingiberales</taxon>
        <taxon>Musaceae</taxon>
        <taxon>Ensete</taxon>
    </lineage>
</organism>
<feature type="region of interest" description="Disordered" evidence="1">
    <location>
        <begin position="34"/>
        <end position="77"/>
    </location>
</feature>
<gene>
    <name evidence="3" type="ORF">B296_00016505</name>
</gene>
<dbReference type="EMBL" id="AMZH03001989">
    <property type="protein sequence ID" value="RRT77193.1"/>
    <property type="molecule type" value="Genomic_DNA"/>
</dbReference>
<evidence type="ECO:0000313" key="4">
    <source>
        <dbReference type="Proteomes" id="UP000287651"/>
    </source>
</evidence>
<sequence>MSGEGTRVKIIETKFVETDATHFKSVVQSLTGKDARPPFMASESPSGSRRNTQMIERPPVAGVSGGRAWPSDPREEGKGVLNLEEVFSYLHK</sequence>
<dbReference type="Pfam" id="PF05678">
    <property type="entry name" value="VQ"/>
    <property type="match status" value="1"/>
</dbReference>
<comment type="caution">
    <text evidence="3">The sequence shown here is derived from an EMBL/GenBank/DDBJ whole genome shotgun (WGS) entry which is preliminary data.</text>
</comment>
<accession>A0A427ALR0</accession>
<dbReference type="InterPro" id="IPR008889">
    <property type="entry name" value="VQ"/>
</dbReference>
<evidence type="ECO:0000313" key="3">
    <source>
        <dbReference type="EMBL" id="RRT77193.1"/>
    </source>
</evidence>
<evidence type="ECO:0000256" key="1">
    <source>
        <dbReference type="SAM" id="MobiDB-lite"/>
    </source>
</evidence>